<feature type="non-terminal residue" evidence="1">
    <location>
        <position position="1"/>
    </location>
</feature>
<dbReference type="Proteomes" id="UP000805193">
    <property type="component" value="Unassembled WGS sequence"/>
</dbReference>
<sequence>VNETKYPNVSTVRLLSTLGPSGDLFRMGLSYSGSAFAIAMIIECLLLLGLFIGAVVHNEEVPPNKRGFLSNQSGIMLVVVSFVAWIFCTIVMPLMVVFMLGGVIAEDYICSPYRHDRLDFVDEVIRALYVPEVQGQAEAANLYASTFKPSWVLRKCQKNEPWVKFSGSQIIASLQRMSMRADPVKFLRNLREGRAFTTAGFSATWGTLTGTQLQQLSDSIRQLPDDDTIRVNGFWFALWIVSFLFSFIIVVALKLSKYFMRMDDYTYGGLELEESVKSYKCDLLALRQISAAKALVHQAQLPTEPSSEMASCGLFSADEPPPEVKTDEAFVTLATNDVYAFGALVLAYSLRDVHTSKKLVVLVTRDVGVVMKHLLSQVFDDIQQVTLLWPSFKQAVGVVVINGVGLPDTRNHEAEFPEGAGSPLPILGERAFGTPLGVIMDASRFGVTFYRPPRARLFPAGYISRPHAMAGALGAFTQNGQGRAGPFGEFGLVVPCIREADAIDDDDSHGLLEARPR</sequence>
<name>A0AC60QBC5_IXOPE</name>
<dbReference type="EMBL" id="JABSTQ010009240">
    <property type="protein sequence ID" value="KAG0431276.1"/>
    <property type="molecule type" value="Genomic_DNA"/>
</dbReference>
<reference evidence="1 2" key="1">
    <citation type="journal article" date="2020" name="Cell">
        <title>Large-Scale Comparative Analyses of Tick Genomes Elucidate Their Genetic Diversity and Vector Capacities.</title>
        <authorList>
            <consortium name="Tick Genome and Microbiome Consortium (TIGMIC)"/>
            <person name="Jia N."/>
            <person name="Wang J."/>
            <person name="Shi W."/>
            <person name="Du L."/>
            <person name="Sun Y."/>
            <person name="Zhan W."/>
            <person name="Jiang J.F."/>
            <person name="Wang Q."/>
            <person name="Zhang B."/>
            <person name="Ji P."/>
            <person name="Bell-Sakyi L."/>
            <person name="Cui X.M."/>
            <person name="Yuan T.T."/>
            <person name="Jiang B.G."/>
            <person name="Yang W.F."/>
            <person name="Lam T.T."/>
            <person name="Chang Q.C."/>
            <person name="Ding S.J."/>
            <person name="Wang X.J."/>
            <person name="Zhu J.G."/>
            <person name="Ruan X.D."/>
            <person name="Zhao L."/>
            <person name="Wei J.T."/>
            <person name="Ye R.Z."/>
            <person name="Que T.C."/>
            <person name="Du C.H."/>
            <person name="Zhou Y.H."/>
            <person name="Cheng J.X."/>
            <person name="Dai P.F."/>
            <person name="Guo W.B."/>
            <person name="Han X.H."/>
            <person name="Huang E.J."/>
            <person name="Li L.F."/>
            <person name="Wei W."/>
            <person name="Gao Y.C."/>
            <person name="Liu J.Z."/>
            <person name="Shao H.Z."/>
            <person name="Wang X."/>
            <person name="Wang C.C."/>
            <person name="Yang T.C."/>
            <person name="Huo Q.B."/>
            <person name="Li W."/>
            <person name="Chen H.Y."/>
            <person name="Chen S.E."/>
            <person name="Zhou L.G."/>
            <person name="Ni X.B."/>
            <person name="Tian J.H."/>
            <person name="Sheng Y."/>
            <person name="Liu T."/>
            <person name="Pan Y.S."/>
            <person name="Xia L.Y."/>
            <person name="Li J."/>
            <person name="Zhao F."/>
            <person name="Cao W.C."/>
        </authorList>
    </citation>
    <scope>NUCLEOTIDE SEQUENCE [LARGE SCALE GENOMIC DNA]</scope>
    <source>
        <strain evidence="1">Iper-2018</strain>
    </source>
</reference>
<organism evidence="1 2">
    <name type="scientific">Ixodes persulcatus</name>
    <name type="common">Taiga tick</name>
    <dbReference type="NCBI Taxonomy" id="34615"/>
    <lineage>
        <taxon>Eukaryota</taxon>
        <taxon>Metazoa</taxon>
        <taxon>Ecdysozoa</taxon>
        <taxon>Arthropoda</taxon>
        <taxon>Chelicerata</taxon>
        <taxon>Arachnida</taxon>
        <taxon>Acari</taxon>
        <taxon>Parasitiformes</taxon>
        <taxon>Ixodida</taxon>
        <taxon>Ixodoidea</taxon>
        <taxon>Ixodidae</taxon>
        <taxon>Ixodinae</taxon>
        <taxon>Ixodes</taxon>
    </lineage>
</organism>
<gene>
    <name evidence="1" type="ORF">HPB47_021945</name>
</gene>
<evidence type="ECO:0000313" key="2">
    <source>
        <dbReference type="Proteomes" id="UP000805193"/>
    </source>
</evidence>
<accession>A0AC60QBC5</accession>
<comment type="caution">
    <text evidence="1">The sequence shown here is derived from an EMBL/GenBank/DDBJ whole genome shotgun (WGS) entry which is preliminary data.</text>
</comment>
<keyword evidence="2" id="KW-1185">Reference proteome</keyword>
<protein>
    <submittedName>
        <fullName evidence="1">Uncharacterized protein</fullName>
    </submittedName>
</protein>
<evidence type="ECO:0000313" key="1">
    <source>
        <dbReference type="EMBL" id="KAG0431276.1"/>
    </source>
</evidence>
<proteinExistence type="predicted"/>